<dbReference type="GO" id="GO:0009535">
    <property type="term" value="C:chloroplast thylakoid membrane"/>
    <property type="evidence" value="ECO:0007669"/>
    <property type="project" value="UniProtKB-SubCell"/>
</dbReference>
<dbReference type="GO" id="GO:0016168">
    <property type="term" value="F:chlorophyll binding"/>
    <property type="evidence" value="ECO:0007669"/>
    <property type="project" value="UniProtKB-KW"/>
</dbReference>
<proteinExistence type="inferred from homology"/>
<dbReference type="Proteomes" id="UP000036987">
    <property type="component" value="Unassembled WGS sequence"/>
</dbReference>
<evidence type="ECO:0000256" key="7">
    <source>
        <dbReference type="ARBA" id="ARBA00022640"/>
    </source>
</evidence>
<sequence>MMMGVASLHTHTIHTKGFLLHSNALLLHRNHQFLIGLRQSHHVHVVRAGAERSTWLPGLDPPLHLDGNLVGDFGFDPMGLGEDPSNLKWYVQAELVHCRFAMAAVAGILFTDLLRVNEMSNVPVWYEAGGAKFEFATTKTLFIVQLLLMGFVETKRYMDFRNPGSQAREDAPFFGIEDSLEGFEPGYPGGPLFNPFGLAKHPTDARQWKLKEIKNGRLAMVAMVGIFVQACVTHKGPIDNLAQHLSNPLHQTVIQTLAS</sequence>
<keyword evidence="5 11" id="KW-0150">Chloroplast</keyword>
<dbReference type="Pfam" id="PF00504">
    <property type="entry name" value="Chloroa_b-bind"/>
    <property type="match status" value="1"/>
</dbReference>
<comment type="subunit">
    <text evidence="3">The LHC complex consists of chlorophyll a-b binding proteins.</text>
</comment>
<evidence type="ECO:0000256" key="8">
    <source>
        <dbReference type="ARBA" id="ARBA00022946"/>
    </source>
</evidence>
<feature type="binding site" evidence="10">
    <location>
        <position position="94"/>
    </location>
    <ligand>
        <name>chlorophyll a</name>
        <dbReference type="ChEBI" id="CHEBI:58416"/>
        <label>1</label>
    </ligand>
</feature>
<feature type="binding site" evidence="10">
    <location>
        <position position="97"/>
    </location>
    <ligand>
        <name>chlorophyll a</name>
        <dbReference type="ChEBI" id="CHEBI:58416"/>
        <label>1</label>
    </ligand>
</feature>
<dbReference type="GO" id="GO:0009522">
    <property type="term" value="C:photosystem I"/>
    <property type="evidence" value="ECO:0007669"/>
    <property type="project" value="UniProtKB-KW"/>
</dbReference>
<keyword evidence="11" id="KW-0603">Photosystem I</keyword>
<evidence type="ECO:0000256" key="2">
    <source>
        <dbReference type="ARBA" id="ARBA00004334"/>
    </source>
</evidence>
<feature type="binding site" description="axial binding residue" evidence="10">
    <location>
        <position position="217"/>
    </location>
    <ligand>
        <name>chlorophyll a</name>
        <dbReference type="ChEBI" id="CHEBI:58416"/>
        <label>3</label>
    </ligand>
    <ligandPart>
        <name>Mg</name>
        <dbReference type="ChEBI" id="CHEBI:25107"/>
    </ligandPart>
</feature>
<dbReference type="GO" id="GO:0009416">
    <property type="term" value="P:response to light stimulus"/>
    <property type="evidence" value="ECO:0000318"/>
    <property type="project" value="GO_Central"/>
</dbReference>
<keyword evidence="11" id="KW-0604">Photosystem II</keyword>
<keyword evidence="9 11" id="KW-0157">Chromophore</keyword>
<comment type="caution">
    <text evidence="12">The sequence shown here is derived from an EMBL/GenBank/DDBJ whole genome shotgun (WGS) entry which is preliminary data.</text>
</comment>
<evidence type="ECO:0000256" key="9">
    <source>
        <dbReference type="ARBA" id="ARBA00022991"/>
    </source>
</evidence>
<keyword evidence="8" id="KW-0809">Transit peptide</keyword>
<dbReference type="GO" id="GO:0009768">
    <property type="term" value="P:photosynthesis, light harvesting in photosystem I"/>
    <property type="evidence" value="ECO:0000318"/>
    <property type="project" value="GO_Central"/>
</dbReference>
<evidence type="ECO:0000256" key="5">
    <source>
        <dbReference type="ARBA" id="ARBA00022528"/>
    </source>
</evidence>
<dbReference type="PANTHER" id="PTHR21649">
    <property type="entry name" value="CHLOROPHYLL A/B BINDING PROTEIN"/>
    <property type="match status" value="1"/>
</dbReference>
<dbReference type="OrthoDB" id="423598at2759"/>
<keyword evidence="13" id="KW-1185">Reference proteome</keyword>
<dbReference type="FunFam" id="1.10.3460.10:FF:000010">
    <property type="entry name" value="Chlorophyll a-b binding protein, chloroplastic"/>
    <property type="match status" value="1"/>
</dbReference>
<keyword evidence="6 11" id="KW-0602">Photosynthesis</keyword>
<dbReference type="STRING" id="29655.A0A0K9NLX0"/>
<dbReference type="InterPro" id="IPR001344">
    <property type="entry name" value="Chloro_AB-bd_pln"/>
</dbReference>
<reference evidence="13" key="1">
    <citation type="journal article" date="2016" name="Nature">
        <title>The genome of the seagrass Zostera marina reveals angiosperm adaptation to the sea.</title>
        <authorList>
            <person name="Olsen J.L."/>
            <person name="Rouze P."/>
            <person name="Verhelst B."/>
            <person name="Lin Y.-C."/>
            <person name="Bayer T."/>
            <person name="Collen J."/>
            <person name="Dattolo E."/>
            <person name="De Paoli E."/>
            <person name="Dittami S."/>
            <person name="Maumus F."/>
            <person name="Michel G."/>
            <person name="Kersting A."/>
            <person name="Lauritano C."/>
            <person name="Lohaus R."/>
            <person name="Toepel M."/>
            <person name="Tonon T."/>
            <person name="Vanneste K."/>
            <person name="Amirebrahimi M."/>
            <person name="Brakel J."/>
            <person name="Bostroem C."/>
            <person name="Chovatia M."/>
            <person name="Grimwood J."/>
            <person name="Jenkins J.W."/>
            <person name="Jueterbock A."/>
            <person name="Mraz A."/>
            <person name="Stam W.T."/>
            <person name="Tice H."/>
            <person name="Bornberg-Bauer E."/>
            <person name="Green P.J."/>
            <person name="Pearson G.A."/>
            <person name="Procaccini G."/>
            <person name="Duarte C.M."/>
            <person name="Schmutz J."/>
            <person name="Reusch T.B.H."/>
            <person name="Van de Peer Y."/>
        </authorList>
    </citation>
    <scope>NUCLEOTIDE SEQUENCE [LARGE SCALE GENOMIC DNA]</scope>
    <source>
        <strain evidence="13">cv. Finnish</strain>
    </source>
</reference>
<feature type="binding site" evidence="10">
    <location>
        <position position="229"/>
    </location>
    <ligand>
        <name>chlorophyll a</name>
        <dbReference type="ChEBI" id="CHEBI:58416"/>
        <label>1</label>
    </ligand>
</feature>
<dbReference type="EMBL" id="LFYR01002027">
    <property type="protein sequence ID" value="KMZ57769.1"/>
    <property type="molecule type" value="Genomic_DNA"/>
</dbReference>
<feature type="binding site" description="axial binding residue" evidence="10">
    <location>
        <position position="180"/>
    </location>
    <ligand>
        <name>chlorophyll b</name>
        <dbReference type="ChEBI" id="CHEBI:61721"/>
        <label>1</label>
    </ligand>
    <ligandPart>
        <name>Mg</name>
        <dbReference type="ChEBI" id="CHEBI:25107"/>
    </ligandPart>
</feature>
<evidence type="ECO:0000256" key="10">
    <source>
        <dbReference type="PIRSR" id="PIRSR601344-1"/>
    </source>
</evidence>
<dbReference type="Gene3D" id="1.10.3460.10">
    <property type="entry name" value="Chlorophyll a/b binding protein domain"/>
    <property type="match status" value="1"/>
</dbReference>
<feature type="binding site" evidence="10">
    <location>
        <position position="212"/>
    </location>
    <ligand>
        <name>chlorophyll a</name>
        <dbReference type="ChEBI" id="CHEBI:58416"/>
        <label>1</label>
    </ligand>
</feature>
<evidence type="ECO:0000313" key="13">
    <source>
        <dbReference type="Proteomes" id="UP000036987"/>
    </source>
</evidence>
<protein>
    <recommendedName>
        <fullName evidence="11">Chlorophyll a-b binding protein, chloroplastic</fullName>
    </recommendedName>
</protein>
<feature type="binding site" description="axial binding residue" evidence="10">
    <location>
        <position position="99"/>
    </location>
    <ligand>
        <name>chlorophyll b</name>
        <dbReference type="ChEBI" id="CHEBI:61721"/>
        <label>1</label>
    </ligand>
    <ligandPart>
        <name>Mg</name>
        <dbReference type="ChEBI" id="CHEBI:25107"/>
    </ligandPart>
</feature>
<dbReference type="AlphaFoldDB" id="A0A0K9NLX0"/>
<accession>A0A0K9NLX0</accession>
<dbReference type="InterPro" id="IPR022796">
    <property type="entry name" value="Chloroa_b-bind"/>
</dbReference>
<feature type="binding site" evidence="10">
    <location>
        <position position="215"/>
    </location>
    <ligand>
        <name>chlorophyll a</name>
        <dbReference type="ChEBI" id="CHEBI:58416"/>
        <label>1</label>
    </ligand>
</feature>
<comment type="function">
    <text evidence="1 11">The light-harvesting complex (LHC) functions as a light receptor, it captures and delivers excitation energy to photosystems with which it is closely associated.</text>
</comment>
<evidence type="ECO:0000256" key="3">
    <source>
        <dbReference type="ARBA" id="ARBA00011769"/>
    </source>
</evidence>
<keyword evidence="11" id="KW-0793">Thylakoid</keyword>
<dbReference type="GO" id="GO:0009523">
    <property type="term" value="C:photosystem II"/>
    <property type="evidence" value="ECO:0007669"/>
    <property type="project" value="UniProtKB-KW"/>
</dbReference>
<evidence type="ECO:0000256" key="11">
    <source>
        <dbReference type="RuleBase" id="RU363080"/>
    </source>
</evidence>
<evidence type="ECO:0000256" key="6">
    <source>
        <dbReference type="ARBA" id="ARBA00022531"/>
    </source>
</evidence>
<keyword evidence="7 11" id="KW-0934">Plastid</keyword>
<comment type="similarity">
    <text evidence="11">Belongs to the light-harvesting chlorophyll a/b-binding (LHC) protein family.</text>
</comment>
<feature type="binding site" evidence="10">
    <location>
        <position position="211"/>
    </location>
    <ligand>
        <name>chlorophyll a</name>
        <dbReference type="ChEBI" id="CHEBI:58416"/>
        <label>1</label>
    </ligand>
</feature>
<keyword evidence="4 10" id="KW-0148">Chlorophyll</keyword>
<comment type="subcellular location">
    <subcellularLocation>
        <location evidence="2 11">Plastid</location>
        <location evidence="2 11">Chloroplast thylakoid membrane</location>
    </subcellularLocation>
</comment>
<dbReference type="OMA" id="ELMNARW"/>
<evidence type="ECO:0000313" key="12">
    <source>
        <dbReference type="EMBL" id="KMZ57769.1"/>
    </source>
</evidence>
<dbReference type="SUPFAM" id="SSF103511">
    <property type="entry name" value="Chlorophyll a-b binding protein"/>
    <property type="match status" value="1"/>
</dbReference>
<gene>
    <name evidence="12" type="ORF">ZOSMA_82G00850</name>
</gene>
<evidence type="ECO:0000256" key="4">
    <source>
        <dbReference type="ARBA" id="ARBA00022494"/>
    </source>
</evidence>
<evidence type="ECO:0000256" key="1">
    <source>
        <dbReference type="ARBA" id="ARBA00003803"/>
    </source>
</evidence>
<organism evidence="12 13">
    <name type="scientific">Zostera marina</name>
    <name type="common">Eelgrass</name>
    <dbReference type="NCBI Taxonomy" id="29655"/>
    <lineage>
        <taxon>Eukaryota</taxon>
        <taxon>Viridiplantae</taxon>
        <taxon>Streptophyta</taxon>
        <taxon>Embryophyta</taxon>
        <taxon>Tracheophyta</taxon>
        <taxon>Spermatophyta</taxon>
        <taxon>Magnoliopsida</taxon>
        <taxon>Liliopsida</taxon>
        <taxon>Zosteraceae</taxon>
        <taxon>Zostera</taxon>
    </lineage>
</organism>
<feature type="binding site" evidence="10">
    <location>
        <position position="244"/>
    </location>
    <ligand>
        <name>chlorophyll a</name>
        <dbReference type="ChEBI" id="CHEBI:58416"/>
        <label>1</label>
    </ligand>
</feature>
<name>A0A0K9NLX0_ZOSMR</name>